<comment type="caution">
    <text evidence="1">The sequence shown here is derived from an EMBL/GenBank/DDBJ whole genome shotgun (WGS) entry which is preliminary data.</text>
</comment>
<sequence>MDSLKSLIAAEALQPVDPRVSAFAAELARPFGDTARAVIFYGSCLREAQLDGLMLDFYVIVSDYTAAYRQAGKGGWMARANALIPPNVFPAAHANLAAKYAVLSEADLARACSMQARDVSVWARFAQPVRLVWSADDAARDAALDALCDAVVTLLRHAAPLTDTASADPLAAWRTGFTRTYGAELRAERGDRPDKVVDFAPGYYARVGETIMREHPDIAAMPRAEAENRWEALRRRGKRLTVARLAKASFTFAGGIDYLAWKINRHAGTQITIKPWQRKWPLVAAVFLVPRLLRSGAVK</sequence>
<dbReference type="EMBL" id="BMGD01000005">
    <property type="protein sequence ID" value="GGB70644.1"/>
    <property type="molecule type" value="Genomic_DNA"/>
</dbReference>
<proteinExistence type="predicted"/>
<organism evidence="1 2">
    <name type="scientific">Blastomonas aquatica</name>
    <dbReference type="NCBI Taxonomy" id="1510276"/>
    <lineage>
        <taxon>Bacteria</taxon>
        <taxon>Pseudomonadati</taxon>
        <taxon>Pseudomonadota</taxon>
        <taxon>Alphaproteobacteria</taxon>
        <taxon>Sphingomonadales</taxon>
        <taxon>Sphingomonadaceae</taxon>
        <taxon>Blastomonas</taxon>
    </lineage>
</organism>
<gene>
    <name evidence="1" type="ORF">GCM10010833_27390</name>
</gene>
<dbReference type="Proteomes" id="UP000614261">
    <property type="component" value="Unassembled WGS sequence"/>
</dbReference>
<accession>A0ABQ1JJL5</accession>
<evidence type="ECO:0008006" key="3">
    <source>
        <dbReference type="Google" id="ProtNLM"/>
    </source>
</evidence>
<dbReference type="RefSeq" id="WP_188515015.1">
    <property type="nucleotide sequence ID" value="NZ_BMGD01000005.1"/>
</dbReference>
<name>A0ABQ1JJL5_9SPHN</name>
<protein>
    <recommendedName>
        <fullName evidence="3">Phosphatidate cytidylyltransferase</fullName>
    </recommendedName>
</protein>
<evidence type="ECO:0000313" key="1">
    <source>
        <dbReference type="EMBL" id="GGB70644.1"/>
    </source>
</evidence>
<reference evidence="2" key="1">
    <citation type="journal article" date="2019" name="Int. J. Syst. Evol. Microbiol.">
        <title>The Global Catalogue of Microorganisms (GCM) 10K type strain sequencing project: providing services to taxonomists for standard genome sequencing and annotation.</title>
        <authorList>
            <consortium name="The Broad Institute Genomics Platform"/>
            <consortium name="The Broad Institute Genome Sequencing Center for Infectious Disease"/>
            <person name="Wu L."/>
            <person name="Ma J."/>
        </authorList>
    </citation>
    <scope>NUCLEOTIDE SEQUENCE [LARGE SCALE GENOMIC DNA]</scope>
    <source>
        <strain evidence="2">CGMCC 1.12851</strain>
    </source>
</reference>
<evidence type="ECO:0000313" key="2">
    <source>
        <dbReference type="Proteomes" id="UP000614261"/>
    </source>
</evidence>
<keyword evidence="2" id="KW-1185">Reference proteome</keyword>